<name>A0A2W7NCN6_9RHOB</name>
<evidence type="ECO:0000259" key="8">
    <source>
        <dbReference type="Pfam" id="PF13567"/>
    </source>
</evidence>
<evidence type="ECO:0000313" key="9">
    <source>
        <dbReference type="EMBL" id="PZX17740.1"/>
    </source>
</evidence>
<dbReference type="Pfam" id="PF03772">
    <property type="entry name" value="Competence"/>
    <property type="match status" value="1"/>
</dbReference>
<feature type="transmembrane region" description="Helical" evidence="6">
    <location>
        <begin position="518"/>
        <end position="534"/>
    </location>
</feature>
<keyword evidence="5 6" id="KW-0472">Membrane</keyword>
<proteinExistence type="predicted"/>
<dbReference type="EMBL" id="QKZL01000004">
    <property type="protein sequence ID" value="PZX17740.1"/>
    <property type="molecule type" value="Genomic_DNA"/>
</dbReference>
<sequence length="710" mass="74746">MRDAAVARLSVWLALDAQRGALMPWIPVCLAIGIGLYFSLPTEPSAGVWWALGLATAAGIAGAIAGLWRWPPYLALLLVMIGLGLAGIRNASVSAPVLGWRYYGPVEGRVIEIDRSSSEMPRLTLDRVVLERTPPSETPERVRVSLHGDQSWLDPKPGMTILVTAFLGPPEGPVEPGGFDFQRMAWFERLGAVGYARTPALLLEPAGAALPVERMRMAISAYVQEILPGEPGAFAAAITTGDRSGMGQETIEALRISNLAHLLAISGLHMGLLTGFVFMALRGGLSLVPALALNRPIKSYAAAGALCAGAFYLSLSGGSVATQRAFIMAAVVLGAVILNRRALTLRAVAVAAIVVLVLRPEALTGPGFQMSFAATVALVAVFRAMRHQGPRRLPNWTRPALSVVISSAVAGAATAPFAAAHFNQIGQYGLLANVISVPLMGLVVMPAAVVSALLAPFGLAWVGLEIMAPAIRWILGVAEFVSGLDGALTRVPSPGASVLPLIALGAIFVILWQGRGRLVGIAPVALAFGLWAGVERPDILIAPSGGLIGVMGPDGRALSKSRGDGFAATAWLENDGDDPVQERAAERPGLDGPTGEKFTRIGDLEVIVLSGRGVAERARAACTHGRVVVVREGWADADCTLLDEDSLSRTGALALYDRTSGVSVVTAREVAGDRPWNAHLPRRREAPDLRGPRTLASRWKGVREVRSFSP</sequence>
<accession>A0A2W7NCN6</accession>
<feature type="transmembrane region" description="Helical" evidence="6">
    <location>
        <begin position="452"/>
        <end position="475"/>
    </location>
</feature>
<dbReference type="Pfam" id="PF13567">
    <property type="entry name" value="DUF4131"/>
    <property type="match status" value="1"/>
</dbReference>
<feature type="domain" description="DUF4131" evidence="8">
    <location>
        <begin position="47"/>
        <end position="200"/>
    </location>
</feature>
<evidence type="ECO:0000256" key="3">
    <source>
        <dbReference type="ARBA" id="ARBA00022692"/>
    </source>
</evidence>
<dbReference type="GO" id="GO:0005886">
    <property type="term" value="C:plasma membrane"/>
    <property type="evidence" value="ECO:0007669"/>
    <property type="project" value="UniProtKB-SubCell"/>
</dbReference>
<evidence type="ECO:0000313" key="10">
    <source>
        <dbReference type="Proteomes" id="UP000248916"/>
    </source>
</evidence>
<keyword evidence="4 6" id="KW-1133">Transmembrane helix</keyword>
<dbReference type="Proteomes" id="UP000248916">
    <property type="component" value="Unassembled WGS sequence"/>
</dbReference>
<comment type="caution">
    <text evidence="9">The sequence shown here is derived from an EMBL/GenBank/DDBJ whole genome shotgun (WGS) entry which is preliminary data.</text>
</comment>
<reference evidence="9 10" key="1">
    <citation type="submission" date="2018-06" db="EMBL/GenBank/DDBJ databases">
        <title>Genomic Encyclopedia of Archaeal and Bacterial Type Strains, Phase II (KMG-II): from individual species to whole genera.</title>
        <authorList>
            <person name="Goeker M."/>
        </authorList>
    </citation>
    <scope>NUCLEOTIDE SEQUENCE [LARGE SCALE GENOMIC DNA]</scope>
    <source>
        <strain evidence="9 10">DSM 22009</strain>
    </source>
</reference>
<evidence type="ECO:0000256" key="4">
    <source>
        <dbReference type="ARBA" id="ARBA00022989"/>
    </source>
</evidence>
<dbReference type="NCBIfam" id="TIGR00360">
    <property type="entry name" value="ComEC_N-term"/>
    <property type="match status" value="1"/>
</dbReference>
<dbReference type="InterPro" id="IPR052159">
    <property type="entry name" value="Competence_DNA_uptake"/>
</dbReference>
<dbReference type="InterPro" id="IPR004477">
    <property type="entry name" value="ComEC_N"/>
</dbReference>
<comment type="subcellular location">
    <subcellularLocation>
        <location evidence="1">Cell membrane</location>
        <topology evidence="1">Multi-pass membrane protein</topology>
    </subcellularLocation>
</comment>
<gene>
    <name evidence="9" type="ORF">LX81_01468</name>
</gene>
<organism evidence="9 10">
    <name type="scientific">Palleronia aestuarii</name>
    <dbReference type="NCBI Taxonomy" id="568105"/>
    <lineage>
        <taxon>Bacteria</taxon>
        <taxon>Pseudomonadati</taxon>
        <taxon>Pseudomonadota</taxon>
        <taxon>Alphaproteobacteria</taxon>
        <taxon>Rhodobacterales</taxon>
        <taxon>Roseobacteraceae</taxon>
        <taxon>Palleronia</taxon>
    </lineage>
</organism>
<keyword evidence="10" id="KW-1185">Reference proteome</keyword>
<dbReference type="PANTHER" id="PTHR30619:SF1">
    <property type="entry name" value="RECOMBINATION PROTEIN 2"/>
    <property type="match status" value="1"/>
</dbReference>
<feature type="domain" description="ComEC/Rec2-related protein" evidence="7">
    <location>
        <begin position="239"/>
        <end position="514"/>
    </location>
</feature>
<feature type="transmembrane region" description="Helical" evidence="6">
    <location>
        <begin position="259"/>
        <end position="281"/>
    </location>
</feature>
<feature type="transmembrane region" description="Helical" evidence="6">
    <location>
        <begin position="495"/>
        <end position="511"/>
    </location>
</feature>
<dbReference type="PANTHER" id="PTHR30619">
    <property type="entry name" value="DNA INTERNALIZATION/COMPETENCE PROTEIN COMEC/REC2"/>
    <property type="match status" value="1"/>
</dbReference>
<feature type="transmembrane region" description="Helical" evidence="6">
    <location>
        <begin position="396"/>
        <end position="419"/>
    </location>
</feature>
<evidence type="ECO:0000259" key="7">
    <source>
        <dbReference type="Pfam" id="PF03772"/>
    </source>
</evidence>
<dbReference type="AlphaFoldDB" id="A0A2W7NCN6"/>
<feature type="transmembrane region" description="Helical" evidence="6">
    <location>
        <begin position="425"/>
        <end position="445"/>
    </location>
</feature>
<dbReference type="InterPro" id="IPR025405">
    <property type="entry name" value="DUF4131"/>
</dbReference>
<dbReference type="RefSeq" id="WP_308418329.1">
    <property type="nucleotide sequence ID" value="NZ_QKZL01000004.1"/>
</dbReference>
<evidence type="ECO:0000256" key="2">
    <source>
        <dbReference type="ARBA" id="ARBA00022475"/>
    </source>
</evidence>
<feature type="transmembrane region" description="Helical" evidence="6">
    <location>
        <begin position="343"/>
        <end position="360"/>
    </location>
</feature>
<feature type="transmembrane region" description="Helical" evidence="6">
    <location>
        <begin position="73"/>
        <end position="91"/>
    </location>
</feature>
<feature type="transmembrane region" description="Helical" evidence="6">
    <location>
        <begin position="301"/>
        <end position="322"/>
    </location>
</feature>
<feature type="transmembrane region" description="Helical" evidence="6">
    <location>
        <begin position="47"/>
        <end position="67"/>
    </location>
</feature>
<evidence type="ECO:0000256" key="6">
    <source>
        <dbReference type="SAM" id="Phobius"/>
    </source>
</evidence>
<keyword evidence="2" id="KW-1003">Cell membrane</keyword>
<evidence type="ECO:0000256" key="5">
    <source>
        <dbReference type="ARBA" id="ARBA00023136"/>
    </source>
</evidence>
<keyword evidence="3 6" id="KW-0812">Transmembrane</keyword>
<feature type="transmembrane region" description="Helical" evidence="6">
    <location>
        <begin position="22"/>
        <end position="40"/>
    </location>
</feature>
<evidence type="ECO:0000256" key="1">
    <source>
        <dbReference type="ARBA" id="ARBA00004651"/>
    </source>
</evidence>
<protein>
    <submittedName>
        <fullName evidence="9">Competence protein ComEC</fullName>
    </submittedName>
</protein>
<feature type="transmembrane region" description="Helical" evidence="6">
    <location>
        <begin position="366"/>
        <end position="384"/>
    </location>
</feature>